<keyword evidence="3" id="KW-1185">Reference proteome</keyword>
<dbReference type="PANTHER" id="PTHR13464:SF0">
    <property type="entry name" value="SAP30-BINDING PROTEIN"/>
    <property type="match status" value="1"/>
</dbReference>
<dbReference type="STRING" id="36087.A0A077Z7C5"/>
<organism evidence="2 3">
    <name type="scientific">Trichuris trichiura</name>
    <name type="common">Whipworm</name>
    <name type="synonym">Trichocephalus trichiurus</name>
    <dbReference type="NCBI Taxonomy" id="36087"/>
    <lineage>
        <taxon>Eukaryota</taxon>
        <taxon>Metazoa</taxon>
        <taxon>Ecdysozoa</taxon>
        <taxon>Nematoda</taxon>
        <taxon>Enoplea</taxon>
        <taxon>Dorylaimia</taxon>
        <taxon>Trichinellida</taxon>
        <taxon>Trichuridae</taxon>
        <taxon>Trichuris</taxon>
    </lineage>
</organism>
<dbReference type="EMBL" id="HG805906">
    <property type="protein sequence ID" value="CDW54575.1"/>
    <property type="molecule type" value="Genomic_DNA"/>
</dbReference>
<proteinExistence type="predicted"/>
<evidence type="ECO:0000313" key="3">
    <source>
        <dbReference type="Proteomes" id="UP000030665"/>
    </source>
</evidence>
<dbReference type="GO" id="GO:0005634">
    <property type="term" value="C:nucleus"/>
    <property type="evidence" value="ECO:0007669"/>
    <property type="project" value="TreeGrafter"/>
</dbReference>
<dbReference type="Pfam" id="PF07818">
    <property type="entry name" value="HCNGP"/>
    <property type="match status" value="1"/>
</dbReference>
<accession>A0A077Z7C5</accession>
<gene>
    <name evidence="2" type="ORF">TTRE_0000284501</name>
</gene>
<dbReference type="PANTHER" id="PTHR13464">
    <property type="entry name" value="TRANSCRIPTIONAL REGULATOR PROTEIN HCNGP"/>
    <property type="match status" value="1"/>
</dbReference>
<reference evidence="2" key="2">
    <citation type="submission" date="2014-03" db="EMBL/GenBank/DDBJ databases">
        <title>The whipworm genome and dual-species transcriptomics of an intimate host-pathogen interaction.</title>
        <authorList>
            <person name="Foth B.J."/>
            <person name="Tsai I.J."/>
            <person name="Reid A.J."/>
            <person name="Bancroft A.J."/>
            <person name="Nichol S."/>
            <person name="Tracey A."/>
            <person name="Holroyd N."/>
            <person name="Cotton J.A."/>
            <person name="Stanley E.J."/>
            <person name="Zarowiecki M."/>
            <person name="Liu J.Z."/>
            <person name="Huckvale T."/>
            <person name="Cooper P.J."/>
            <person name="Grencis R.K."/>
            <person name="Berriman M."/>
        </authorList>
    </citation>
    <scope>NUCLEOTIDE SEQUENCE [LARGE SCALE GENOMIC DNA]</scope>
</reference>
<evidence type="ECO:0000313" key="2">
    <source>
        <dbReference type="EMBL" id="CDW54575.1"/>
    </source>
</evidence>
<dbReference type="GO" id="GO:0006355">
    <property type="term" value="P:regulation of DNA-templated transcription"/>
    <property type="evidence" value="ECO:0007669"/>
    <property type="project" value="InterPro"/>
</dbReference>
<dbReference type="OrthoDB" id="1714508at2759"/>
<feature type="compositionally biased region" description="Low complexity" evidence="1">
    <location>
        <begin position="96"/>
        <end position="110"/>
    </location>
</feature>
<sequence length="288" mass="32175">MELIRSSAIKILADYGDSDEEGTMEIESTDTIQQVHHGHSSPGLMSAEMKEVAVASIDWDEARSAMDSRSLSPSVSKRRTADDMEPSASQKGSQFLTSPSPTSSPVLTSTIGRKRQGSSFIFSSKEVIGTTEGEYMGNNEITLEKLSDTAEGEMIYDDDLPASNSPGGSDNTVVSSLVNLRPTYPCPRETERKFEELFRQKEAGFDFNKTIQNRTDFRNPSIYEKLVEHFDIDEVGSNFPKTVFDPHDFHKSDFYEELARAQKGMLMKLEKANRDRDIKKSSTATINR</sequence>
<protein>
    <submittedName>
        <fullName evidence="2">SAP30 binding protein</fullName>
    </submittedName>
</protein>
<dbReference type="InterPro" id="IPR012479">
    <property type="entry name" value="SAP30BP"/>
</dbReference>
<name>A0A077Z7C5_TRITR</name>
<dbReference type="AlphaFoldDB" id="A0A077Z7C5"/>
<evidence type="ECO:0000256" key="1">
    <source>
        <dbReference type="SAM" id="MobiDB-lite"/>
    </source>
</evidence>
<dbReference type="Proteomes" id="UP000030665">
    <property type="component" value="Unassembled WGS sequence"/>
</dbReference>
<reference evidence="2" key="1">
    <citation type="submission" date="2014-01" db="EMBL/GenBank/DDBJ databases">
        <authorList>
            <person name="Aslett M."/>
        </authorList>
    </citation>
    <scope>NUCLEOTIDE SEQUENCE</scope>
</reference>
<feature type="region of interest" description="Disordered" evidence="1">
    <location>
        <begin position="63"/>
        <end position="111"/>
    </location>
</feature>